<organism evidence="1">
    <name type="scientific">uncultured bacterium contig00069</name>
    <dbReference type="NCBI Taxonomy" id="1181550"/>
    <lineage>
        <taxon>Bacteria</taxon>
        <taxon>environmental samples</taxon>
    </lineage>
</organism>
<sequence length="38" mass="4884">MFVLDKADFFFYILHKHFHLLELIKWLQKKWYRQTSLV</sequence>
<evidence type="ECO:0000313" key="1">
    <source>
        <dbReference type="EMBL" id="AGS52733.1"/>
    </source>
</evidence>
<name>A0A806K0D3_9BACT</name>
<dbReference type="EMBL" id="JQ844206">
    <property type="protein sequence ID" value="AGS52733.1"/>
    <property type="molecule type" value="Genomic_DNA"/>
</dbReference>
<protein>
    <submittedName>
        <fullName evidence="1">Uncharacterized protein</fullName>
    </submittedName>
</protein>
<dbReference type="AlphaFoldDB" id="A0A806K0D3"/>
<proteinExistence type="predicted"/>
<reference evidence="1" key="1">
    <citation type="submission" date="2012-03" db="EMBL/GenBank/DDBJ databases">
        <title>Functional metagenomics reveals considerable lignocellulase gene clusters in the gut microbiome of a wood-feeding higher termite.</title>
        <authorList>
            <person name="Liu N."/>
        </authorList>
    </citation>
    <scope>NUCLEOTIDE SEQUENCE</scope>
</reference>
<accession>A0A806K0D3</accession>